<reference evidence="2" key="2">
    <citation type="submission" date="2020-09" db="EMBL/GenBank/DDBJ databases">
        <authorList>
            <person name="Sun Q."/>
            <person name="Zhou Y."/>
        </authorList>
    </citation>
    <scope>NUCLEOTIDE SEQUENCE</scope>
    <source>
        <strain evidence="2">CGMCC 1.15966</strain>
    </source>
</reference>
<gene>
    <name evidence="2" type="ORF">GCM10011516_35530</name>
</gene>
<evidence type="ECO:0000259" key="1">
    <source>
        <dbReference type="Pfam" id="PF13649"/>
    </source>
</evidence>
<dbReference type="RefSeq" id="WP_182499729.1">
    <property type="nucleotide sequence ID" value="NZ_BMKM01000016.1"/>
</dbReference>
<organism evidence="2 3">
    <name type="scientific">Sphingobacterium cellulitidis</name>
    <dbReference type="NCBI Taxonomy" id="1768011"/>
    <lineage>
        <taxon>Bacteria</taxon>
        <taxon>Pseudomonadati</taxon>
        <taxon>Bacteroidota</taxon>
        <taxon>Sphingobacteriia</taxon>
        <taxon>Sphingobacteriales</taxon>
        <taxon>Sphingobacteriaceae</taxon>
        <taxon>Sphingobacterium</taxon>
    </lineage>
</organism>
<name>A0A8H9G2T0_9SPHI</name>
<dbReference type="AlphaFoldDB" id="A0A8H9G2T0"/>
<dbReference type="Pfam" id="PF13649">
    <property type="entry name" value="Methyltransf_25"/>
    <property type="match status" value="1"/>
</dbReference>
<sequence length="73" mass="8305">MGKYKYDKIKVGFNATRKADPYLMEVLFNFLASKKDGFYLDIGCGTVNYTISLAKRGYNFVGMDPSQKMLMEA</sequence>
<dbReference type="InterPro" id="IPR041698">
    <property type="entry name" value="Methyltransf_25"/>
</dbReference>
<protein>
    <recommendedName>
        <fullName evidence="1">Methyltransferase domain-containing protein</fullName>
    </recommendedName>
</protein>
<dbReference type="EMBL" id="BMKM01000016">
    <property type="protein sequence ID" value="GGE34794.1"/>
    <property type="molecule type" value="Genomic_DNA"/>
</dbReference>
<accession>A0A8H9G2T0</accession>
<comment type="caution">
    <text evidence="2">The sequence shown here is derived from an EMBL/GenBank/DDBJ whole genome shotgun (WGS) entry which is preliminary data.</text>
</comment>
<proteinExistence type="predicted"/>
<feature type="domain" description="Methyltransferase" evidence="1">
    <location>
        <begin position="40"/>
        <end position="73"/>
    </location>
</feature>
<dbReference type="InterPro" id="IPR029063">
    <property type="entry name" value="SAM-dependent_MTases_sf"/>
</dbReference>
<evidence type="ECO:0000313" key="3">
    <source>
        <dbReference type="Proteomes" id="UP000614460"/>
    </source>
</evidence>
<dbReference type="SUPFAM" id="SSF53335">
    <property type="entry name" value="S-adenosyl-L-methionine-dependent methyltransferases"/>
    <property type="match status" value="1"/>
</dbReference>
<dbReference type="Proteomes" id="UP000614460">
    <property type="component" value="Unassembled WGS sequence"/>
</dbReference>
<reference evidence="2" key="1">
    <citation type="journal article" date="2014" name="Int. J. Syst. Evol. Microbiol.">
        <title>Complete genome sequence of Corynebacterium casei LMG S-19264T (=DSM 44701T), isolated from a smear-ripened cheese.</title>
        <authorList>
            <consortium name="US DOE Joint Genome Institute (JGI-PGF)"/>
            <person name="Walter F."/>
            <person name="Albersmeier A."/>
            <person name="Kalinowski J."/>
            <person name="Ruckert C."/>
        </authorList>
    </citation>
    <scope>NUCLEOTIDE SEQUENCE</scope>
    <source>
        <strain evidence="2">CGMCC 1.15966</strain>
    </source>
</reference>
<evidence type="ECO:0000313" key="2">
    <source>
        <dbReference type="EMBL" id="GGE34794.1"/>
    </source>
</evidence>
<dbReference type="Gene3D" id="3.40.50.150">
    <property type="entry name" value="Vaccinia Virus protein VP39"/>
    <property type="match status" value="1"/>
</dbReference>
<keyword evidence="3" id="KW-1185">Reference proteome</keyword>